<dbReference type="AlphaFoldDB" id="A0ABD1LWQ7"/>
<sequence length="147" mass="16754">MIWYIKTKKGEIVELAGTFCKPGHQFLFLCGFSAIHVPFNIHPLLIKGYSSAVLHHCVSDPYHLPKSSRASNLSPLQSRFWRSMSDLFPPPLPCLNCKEIATPDSVSLRMVNDHLKEMIQLWDELIKDDDQEDRGEDECLVSREGCP</sequence>
<comment type="caution">
    <text evidence="1">The sequence shown here is derived from an EMBL/GenBank/DDBJ whole genome shotgun (WGS) entry which is preliminary data.</text>
</comment>
<evidence type="ECO:0000313" key="1">
    <source>
        <dbReference type="EMBL" id="KAL2327944.1"/>
    </source>
</evidence>
<keyword evidence="2" id="KW-1185">Reference proteome</keyword>
<evidence type="ECO:0000313" key="2">
    <source>
        <dbReference type="Proteomes" id="UP001603857"/>
    </source>
</evidence>
<name>A0ABD1LWQ7_9FABA</name>
<reference evidence="1 2" key="1">
    <citation type="submission" date="2024-08" db="EMBL/GenBank/DDBJ databases">
        <title>Insights into the chromosomal genome structure of Flemingia macrophylla.</title>
        <authorList>
            <person name="Ding Y."/>
            <person name="Zhao Y."/>
            <person name="Bi W."/>
            <person name="Wu M."/>
            <person name="Zhao G."/>
            <person name="Gong Y."/>
            <person name="Li W."/>
            <person name="Zhang P."/>
        </authorList>
    </citation>
    <scope>NUCLEOTIDE SEQUENCE [LARGE SCALE GENOMIC DNA]</scope>
    <source>
        <strain evidence="1">DYQJB</strain>
        <tissue evidence="1">Leaf</tissue>
    </source>
</reference>
<proteinExistence type="predicted"/>
<protein>
    <submittedName>
        <fullName evidence="1">Uncharacterized protein</fullName>
    </submittedName>
</protein>
<dbReference type="EMBL" id="JBGMDY010000007">
    <property type="protein sequence ID" value="KAL2327944.1"/>
    <property type="molecule type" value="Genomic_DNA"/>
</dbReference>
<organism evidence="1 2">
    <name type="scientific">Flemingia macrophylla</name>
    <dbReference type="NCBI Taxonomy" id="520843"/>
    <lineage>
        <taxon>Eukaryota</taxon>
        <taxon>Viridiplantae</taxon>
        <taxon>Streptophyta</taxon>
        <taxon>Embryophyta</taxon>
        <taxon>Tracheophyta</taxon>
        <taxon>Spermatophyta</taxon>
        <taxon>Magnoliopsida</taxon>
        <taxon>eudicotyledons</taxon>
        <taxon>Gunneridae</taxon>
        <taxon>Pentapetalae</taxon>
        <taxon>rosids</taxon>
        <taxon>fabids</taxon>
        <taxon>Fabales</taxon>
        <taxon>Fabaceae</taxon>
        <taxon>Papilionoideae</taxon>
        <taxon>50 kb inversion clade</taxon>
        <taxon>NPAAA clade</taxon>
        <taxon>indigoferoid/millettioid clade</taxon>
        <taxon>Phaseoleae</taxon>
        <taxon>Flemingia</taxon>
    </lineage>
</organism>
<dbReference type="Proteomes" id="UP001603857">
    <property type="component" value="Unassembled WGS sequence"/>
</dbReference>
<gene>
    <name evidence="1" type="ORF">Fmac_021371</name>
</gene>
<accession>A0ABD1LWQ7</accession>